<keyword evidence="5 7" id="KW-1133">Transmembrane helix</keyword>
<evidence type="ECO:0000256" key="6">
    <source>
        <dbReference type="ARBA" id="ARBA00023136"/>
    </source>
</evidence>
<keyword evidence="4 7" id="KW-0812">Transmembrane</keyword>
<dbReference type="GO" id="GO:0042910">
    <property type="term" value="F:xenobiotic transmembrane transporter activity"/>
    <property type="evidence" value="ECO:0007669"/>
    <property type="project" value="InterPro"/>
</dbReference>
<feature type="transmembrane region" description="Helical" evidence="7">
    <location>
        <begin position="214"/>
        <end position="243"/>
    </location>
</feature>
<proteinExistence type="predicted"/>
<dbReference type="GO" id="GO:0015297">
    <property type="term" value="F:antiporter activity"/>
    <property type="evidence" value="ECO:0007669"/>
    <property type="project" value="InterPro"/>
</dbReference>
<feature type="transmembrane region" description="Helical" evidence="7">
    <location>
        <begin position="116"/>
        <end position="134"/>
    </location>
</feature>
<dbReference type="InterPro" id="IPR052031">
    <property type="entry name" value="Membrane_Transporter-Flippase"/>
</dbReference>
<feature type="transmembrane region" description="Helical" evidence="7">
    <location>
        <begin position="369"/>
        <end position="390"/>
    </location>
</feature>
<gene>
    <name evidence="8" type="ORF">CHH28_05315</name>
</gene>
<dbReference type="PANTHER" id="PTHR43549:SF3">
    <property type="entry name" value="MULTIDRUG RESISTANCE PROTEIN YPNP-RELATED"/>
    <property type="match status" value="1"/>
</dbReference>
<evidence type="ECO:0000313" key="9">
    <source>
        <dbReference type="Proteomes" id="UP000202440"/>
    </source>
</evidence>
<protein>
    <submittedName>
        <fullName evidence="8">MATE family efflux transporter</fullName>
    </submittedName>
</protein>
<dbReference type="Pfam" id="PF01554">
    <property type="entry name" value="MatE"/>
    <property type="match status" value="2"/>
</dbReference>
<feature type="transmembrane region" description="Helical" evidence="7">
    <location>
        <begin position="146"/>
        <end position="165"/>
    </location>
</feature>
<evidence type="ECO:0000256" key="7">
    <source>
        <dbReference type="SAM" id="Phobius"/>
    </source>
</evidence>
<feature type="transmembrane region" description="Helical" evidence="7">
    <location>
        <begin position="32"/>
        <end position="55"/>
    </location>
</feature>
<feature type="transmembrane region" description="Helical" evidence="7">
    <location>
        <begin position="263"/>
        <end position="280"/>
    </location>
</feature>
<keyword evidence="2" id="KW-0813">Transport</keyword>
<evidence type="ECO:0000256" key="3">
    <source>
        <dbReference type="ARBA" id="ARBA00022475"/>
    </source>
</evidence>
<evidence type="ECO:0000313" key="8">
    <source>
        <dbReference type="EMBL" id="ASP38138.1"/>
    </source>
</evidence>
<keyword evidence="9" id="KW-1185">Reference proteome</keyword>
<evidence type="ECO:0000256" key="5">
    <source>
        <dbReference type="ARBA" id="ARBA00022989"/>
    </source>
</evidence>
<dbReference type="InterPro" id="IPR002528">
    <property type="entry name" value="MATE_fam"/>
</dbReference>
<dbReference type="Proteomes" id="UP000202440">
    <property type="component" value="Chromosome"/>
</dbReference>
<keyword evidence="3" id="KW-1003">Cell membrane</keyword>
<feature type="transmembrane region" description="Helical" evidence="7">
    <location>
        <begin position="301"/>
        <end position="325"/>
    </location>
</feature>
<dbReference type="EMBL" id="CP022530">
    <property type="protein sequence ID" value="ASP38138.1"/>
    <property type="molecule type" value="Genomic_DNA"/>
</dbReference>
<feature type="transmembrane region" description="Helical" evidence="7">
    <location>
        <begin position="337"/>
        <end position="357"/>
    </location>
</feature>
<dbReference type="AlphaFoldDB" id="A0A222FGM1"/>
<dbReference type="InterPro" id="IPR048279">
    <property type="entry name" value="MdtK-like"/>
</dbReference>
<sequence length="438" mass="46877">MVIGILAVFFFNLVDTWFISLLGTDSLAAVGFALPVTLLVMNLAIGLGIAASALIAKAVGADDQRSAQQATSAALLLGLLLGIVIAVLGMLVNDALFLRLGASEALLPEIWSYMQFWWPGAVLMLLMMIQNSALRATGDTRLPSRMMLAAALLNAVLDPLLIFGLGPVPALGVGGAALASALCWLMVIGVIFYRQRRQGLLGLHGLPLQGILALWRRLMVLGIPAMITNMMVPVAGALLLMMVAPMGEKAVAGFGVGMRLEPFAIVVILALTSTLPTFVAQNQAANQWSRIWQALSHSYRFLLLWQLAVCALLWIFAPLLAGLFSSEAEVQRHIIDFVRWLPLGYAGMGVVLCANAALNSLQKTQLSMLLNLVRLFALYLPGAWLGMHIGQQWQQGYVGMLAGAALGNVLAGIAIWSMTVRLQQRGSLSIAGRTLTAK</sequence>
<accession>A0A222FGM1</accession>
<feature type="transmembrane region" description="Helical" evidence="7">
    <location>
        <begin position="396"/>
        <end position="416"/>
    </location>
</feature>
<dbReference type="KEGG" id="bsan:CHH28_05315"/>
<dbReference type="PIRSF" id="PIRSF006603">
    <property type="entry name" value="DinF"/>
    <property type="match status" value="1"/>
</dbReference>
<evidence type="ECO:0000256" key="4">
    <source>
        <dbReference type="ARBA" id="ARBA00022692"/>
    </source>
</evidence>
<keyword evidence="6 7" id="KW-0472">Membrane</keyword>
<comment type="subcellular location">
    <subcellularLocation>
        <location evidence="1">Cell inner membrane</location>
        <topology evidence="1">Multi-pass membrane protein</topology>
    </subcellularLocation>
</comment>
<organism evidence="8 9">
    <name type="scientific">Bacterioplanes sanyensis</name>
    <dbReference type="NCBI Taxonomy" id="1249553"/>
    <lineage>
        <taxon>Bacteria</taxon>
        <taxon>Pseudomonadati</taxon>
        <taxon>Pseudomonadota</taxon>
        <taxon>Gammaproteobacteria</taxon>
        <taxon>Oceanospirillales</taxon>
        <taxon>Oceanospirillaceae</taxon>
        <taxon>Bacterioplanes</taxon>
    </lineage>
</organism>
<dbReference type="GO" id="GO:0005886">
    <property type="term" value="C:plasma membrane"/>
    <property type="evidence" value="ECO:0007669"/>
    <property type="project" value="UniProtKB-SubCell"/>
</dbReference>
<dbReference type="PANTHER" id="PTHR43549">
    <property type="entry name" value="MULTIDRUG RESISTANCE PROTEIN YPNP-RELATED"/>
    <property type="match status" value="1"/>
</dbReference>
<name>A0A222FGM1_9GAMM</name>
<feature type="transmembrane region" description="Helical" evidence="7">
    <location>
        <begin position="171"/>
        <end position="193"/>
    </location>
</feature>
<reference evidence="8 9" key="1">
    <citation type="submission" date="2017-07" db="EMBL/GenBank/DDBJ databases">
        <title>Annotated genome sequence of Bacterioplanes sanyensis isolated from Red Sea.</title>
        <authorList>
            <person name="Rehman Z.U."/>
        </authorList>
    </citation>
    <scope>NUCLEOTIDE SEQUENCE [LARGE SCALE GENOMIC DNA]</scope>
    <source>
        <strain evidence="8 9">NV9</strain>
    </source>
</reference>
<evidence type="ECO:0000256" key="1">
    <source>
        <dbReference type="ARBA" id="ARBA00004429"/>
    </source>
</evidence>
<feature type="transmembrane region" description="Helical" evidence="7">
    <location>
        <begin position="75"/>
        <end position="96"/>
    </location>
</feature>
<evidence type="ECO:0000256" key="2">
    <source>
        <dbReference type="ARBA" id="ARBA00022448"/>
    </source>
</evidence>
<dbReference type="NCBIfam" id="TIGR00797">
    <property type="entry name" value="matE"/>
    <property type="match status" value="1"/>
</dbReference>